<dbReference type="InterPro" id="IPR050662">
    <property type="entry name" value="Sec-metab_biosynth-thioest"/>
</dbReference>
<dbReference type="RefSeq" id="WP_184271842.1">
    <property type="nucleotide sequence ID" value="NZ_JACHKY010000005.1"/>
</dbReference>
<dbReference type="AlphaFoldDB" id="A0A7W7IRF5"/>
<feature type="region of interest" description="Disordered" evidence="1">
    <location>
        <begin position="1"/>
        <end position="26"/>
    </location>
</feature>
<accession>A0A7W7IRF5</accession>
<keyword evidence="4" id="KW-1185">Reference proteome</keyword>
<evidence type="ECO:0000313" key="4">
    <source>
        <dbReference type="Proteomes" id="UP000539957"/>
    </source>
</evidence>
<dbReference type="InterPro" id="IPR036866">
    <property type="entry name" value="RibonucZ/Hydroxyglut_hydro"/>
</dbReference>
<dbReference type="PANTHER" id="PTHR23131">
    <property type="entry name" value="ENDORIBONUCLEASE LACTB2"/>
    <property type="match status" value="1"/>
</dbReference>
<evidence type="ECO:0000259" key="2">
    <source>
        <dbReference type="SMART" id="SM00849"/>
    </source>
</evidence>
<dbReference type="Pfam" id="PF21221">
    <property type="entry name" value="B_lactamase-like_C"/>
    <property type="match status" value="1"/>
</dbReference>
<dbReference type="InterPro" id="IPR048933">
    <property type="entry name" value="B_lactamase-like_C"/>
</dbReference>
<comment type="caution">
    <text evidence="3">The sequence shown here is derived from an EMBL/GenBank/DDBJ whole genome shotgun (WGS) entry which is preliminary data.</text>
</comment>
<dbReference type="EMBL" id="JACHKY010000005">
    <property type="protein sequence ID" value="MBB4799132.1"/>
    <property type="molecule type" value="Genomic_DNA"/>
</dbReference>
<dbReference type="Proteomes" id="UP000539957">
    <property type="component" value="Unassembled WGS sequence"/>
</dbReference>
<dbReference type="PANTHER" id="PTHR23131:SF4">
    <property type="entry name" value="METALLO-BETA-LACTAMASE SUPERFAMILY POTEIN"/>
    <property type="match status" value="1"/>
</dbReference>
<proteinExistence type="predicted"/>
<dbReference type="InterPro" id="IPR001279">
    <property type="entry name" value="Metallo-B-lactamas"/>
</dbReference>
<dbReference type="Gene3D" id="1.10.10.10">
    <property type="entry name" value="Winged helix-like DNA-binding domain superfamily/Winged helix DNA-binding domain"/>
    <property type="match status" value="1"/>
</dbReference>
<feature type="domain" description="Metallo-beta-lactamase" evidence="2">
    <location>
        <begin position="50"/>
        <end position="267"/>
    </location>
</feature>
<dbReference type="InterPro" id="IPR036388">
    <property type="entry name" value="WH-like_DNA-bd_sf"/>
</dbReference>
<evidence type="ECO:0000313" key="3">
    <source>
        <dbReference type="EMBL" id="MBB4799132.1"/>
    </source>
</evidence>
<dbReference type="Gene3D" id="3.60.15.10">
    <property type="entry name" value="Ribonuclease Z/Hydroxyacylglutathione hydrolase-like"/>
    <property type="match status" value="1"/>
</dbReference>
<organism evidence="3 4">
    <name type="scientific">Brevundimonas bullata</name>
    <dbReference type="NCBI Taxonomy" id="13160"/>
    <lineage>
        <taxon>Bacteria</taxon>
        <taxon>Pseudomonadati</taxon>
        <taxon>Pseudomonadota</taxon>
        <taxon>Alphaproteobacteria</taxon>
        <taxon>Caulobacterales</taxon>
        <taxon>Caulobacteraceae</taxon>
        <taxon>Brevundimonas</taxon>
    </lineage>
</organism>
<protein>
    <submittedName>
        <fullName evidence="3">Glyoxylase-like metal-dependent hydrolase (Beta-lactamase superfamily II)</fullName>
    </submittedName>
</protein>
<keyword evidence="3" id="KW-0378">Hydrolase</keyword>
<sequence length="358" mass="38960">MADGAIGDEATTTLRGLTYPSGPPPEAGQAVEVAPGVLWLRLPLPMTLNHINVYALADGDGWTLVDTGLKTSASREGWEAAFAGPLGGKPIKRVICTHMHPDHIGLAGWLCARFDAPLLMSRLEYVTARMLLADTGQPAPDSGEVFYRAAGWNDEQIARWRTGYGGFGKAVAAMPAAYLRLSENDVLRIGDDDWRVVIGEGHSPEHVCLWRESDGVLLSGDQILPRISSNVSVWPTEPEGDPLGEWLRSLAALKARLPGDLFVLPSHGEPFYGVTTRLEALIRGHETALKRLERTLKTPSRAVDVFSALFARPVGDEVLSMATGEAIAHLNYLAREGRVRRSRDEAGVDWWTLTEAAQ</sequence>
<name>A0A7W7IRF5_9CAUL</name>
<gene>
    <name evidence="3" type="ORF">HNP32_002888</name>
</gene>
<dbReference type="SMART" id="SM00849">
    <property type="entry name" value="Lactamase_B"/>
    <property type="match status" value="1"/>
</dbReference>
<reference evidence="3 4" key="1">
    <citation type="submission" date="2020-08" db="EMBL/GenBank/DDBJ databases">
        <title>Functional genomics of gut bacteria from endangered species of beetles.</title>
        <authorList>
            <person name="Carlos-Shanley C."/>
        </authorList>
    </citation>
    <scope>NUCLEOTIDE SEQUENCE [LARGE SCALE GENOMIC DNA]</scope>
    <source>
        <strain evidence="3 4">S00123</strain>
    </source>
</reference>
<dbReference type="GO" id="GO:0016787">
    <property type="term" value="F:hydrolase activity"/>
    <property type="evidence" value="ECO:0007669"/>
    <property type="project" value="UniProtKB-KW"/>
</dbReference>
<dbReference type="CDD" id="cd07725">
    <property type="entry name" value="TTHA1429-like_MBL-fold"/>
    <property type="match status" value="1"/>
</dbReference>
<dbReference type="Pfam" id="PF00753">
    <property type="entry name" value="Lactamase_B"/>
    <property type="match status" value="1"/>
</dbReference>
<dbReference type="SUPFAM" id="SSF56281">
    <property type="entry name" value="Metallo-hydrolase/oxidoreductase"/>
    <property type="match status" value="1"/>
</dbReference>
<evidence type="ECO:0000256" key="1">
    <source>
        <dbReference type="SAM" id="MobiDB-lite"/>
    </source>
</evidence>